<dbReference type="Proteomes" id="UP000001075">
    <property type="component" value="Unassembled WGS sequence"/>
</dbReference>
<dbReference type="InParanoid" id="G3HTE2"/>
<name>G3HTE2_CRIGR</name>
<gene>
    <name evidence="1" type="ORF">I79_014167</name>
</gene>
<reference evidence="2" key="1">
    <citation type="journal article" date="2011" name="Nat. Biotechnol.">
        <title>The genomic sequence of the Chinese hamster ovary (CHO)-K1 cell line.</title>
        <authorList>
            <person name="Xu X."/>
            <person name="Nagarajan H."/>
            <person name="Lewis N.E."/>
            <person name="Pan S."/>
            <person name="Cai Z."/>
            <person name="Liu X."/>
            <person name="Chen W."/>
            <person name="Xie M."/>
            <person name="Wang W."/>
            <person name="Hammond S."/>
            <person name="Andersen M.R."/>
            <person name="Neff N."/>
            <person name="Passarelli B."/>
            <person name="Koh W."/>
            <person name="Fan H.C."/>
            <person name="Wang J."/>
            <person name="Gui Y."/>
            <person name="Lee K.H."/>
            <person name="Betenbaugh M.J."/>
            <person name="Quake S.R."/>
            <person name="Famili I."/>
            <person name="Palsson B.O."/>
            <person name="Wang J."/>
        </authorList>
    </citation>
    <scope>NUCLEOTIDE SEQUENCE [LARGE SCALE GENOMIC DNA]</scope>
    <source>
        <strain evidence="2">CHO K1 cell line</strain>
    </source>
</reference>
<accession>G3HTE2</accession>
<dbReference type="EMBL" id="JH000695">
    <property type="protein sequence ID" value="EGW08245.1"/>
    <property type="molecule type" value="Genomic_DNA"/>
</dbReference>
<proteinExistence type="predicted"/>
<organism evidence="1 2">
    <name type="scientific">Cricetulus griseus</name>
    <name type="common">Chinese hamster</name>
    <name type="synonym">Cricetulus barabensis griseus</name>
    <dbReference type="NCBI Taxonomy" id="10029"/>
    <lineage>
        <taxon>Eukaryota</taxon>
        <taxon>Metazoa</taxon>
        <taxon>Chordata</taxon>
        <taxon>Craniata</taxon>
        <taxon>Vertebrata</taxon>
        <taxon>Euteleostomi</taxon>
        <taxon>Mammalia</taxon>
        <taxon>Eutheria</taxon>
        <taxon>Euarchontoglires</taxon>
        <taxon>Glires</taxon>
        <taxon>Rodentia</taxon>
        <taxon>Myomorpha</taxon>
        <taxon>Muroidea</taxon>
        <taxon>Cricetidae</taxon>
        <taxon>Cricetinae</taxon>
        <taxon>Cricetulus</taxon>
    </lineage>
</organism>
<sequence length="132" mass="14930">MRGLRCHSDQQHLLNGALSCSATLSEKSQQQGTHLPPALPPRFSPWWRIQAPCLHRLLGHWLAMLWNTSSSNRHPQLRRTECGGDLFLLKRQSTPVLLSHRDAKGRKPLAKQGPRSCMEAETPPQIFQIPLS</sequence>
<dbReference type="PROSITE" id="PS51257">
    <property type="entry name" value="PROKAR_LIPOPROTEIN"/>
    <property type="match status" value="1"/>
</dbReference>
<evidence type="ECO:0000313" key="1">
    <source>
        <dbReference type="EMBL" id="EGW08245.1"/>
    </source>
</evidence>
<evidence type="ECO:0000313" key="2">
    <source>
        <dbReference type="Proteomes" id="UP000001075"/>
    </source>
</evidence>
<dbReference type="AlphaFoldDB" id="G3HTE2"/>
<protein>
    <submittedName>
        <fullName evidence="1">Uncharacterized protein</fullName>
    </submittedName>
</protein>